<dbReference type="Pfam" id="PF02826">
    <property type="entry name" value="2-Hacid_dh_C"/>
    <property type="match status" value="1"/>
</dbReference>
<evidence type="ECO:0000256" key="2">
    <source>
        <dbReference type="ARBA" id="ARBA00023002"/>
    </source>
</evidence>
<dbReference type="InterPro" id="IPR036291">
    <property type="entry name" value="NAD(P)-bd_dom_sf"/>
</dbReference>
<dbReference type="Proteomes" id="UP000649604">
    <property type="component" value="Unassembled WGS sequence"/>
</dbReference>
<name>A0A9D5Q536_9BACT</name>
<proteinExistence type="inferred from homology"/>
<dbReference type="AlphaFoldDB" id="A0A9D5Q536"/>
<comment type="similarity">
    <text evidence="1">Belongs to the D-isomer specific 2-hydroxyacid dehydrogenase family.</text>
</comment>
<dbReference type="SUPFAM" id="SSF52283">
    <property type="entry name" value="Formate/glycerate dehydrogenase catalytic domain-like"/>
    <property type="match status" value="1"/>
</dbReference>
<evidence type="ECO:0000256" key="3">
    <source>
        <dbReference type="ARBA" id="ARBA00023027"/>
    </source>
</evidence>
<reference evidence="5" key="1">
    <citation type="submission" date="2019-11" db="EMBL/GenBank/DDBJ databases">
        <title>Microbial mats filling the niche in hypersaline microbial mats.</title>
        <authorList>
            <person name="Wong H.L."/>
            <person name="Macleod F.I."/>
            <person name="White R.A. III"/>
            <person name="Burns B.P."/>
        </authorList>
    </citation>
    <scope>NUCLEOTIDE SEQUENCE</scope>
    <source>
        <strain evidence="5">Rbin_158</strain>
    </source>
</reference>
<protein>
    <recommendedName>
        <fullName evidence="4">D-isomer specific 2-hydroxyacid dehydrogenase NAD-binding domain-containing protein</fullName>
    </recommendedName>
</protein>
<sequence length="363" mass="39914">MVMETYRMLITARFDNAALDRLRPYIADVQFAGWGVTRNRLKDDDLKAQLAEVEIVISEYEPITRDVIESASRLQLIGCCRMGPEASVDIAAATARGIPVLYTPGRNAVSVAEYTIGLMLNAARHIHHVHHLLKYTSELTQVSYEDKTPERLGVTSEWSLDSDAPFARFQGIELAGKVLGLVGCGAIGREIARRAAAFDMHVVVYDPYVPASLLEKLGATASSLEDLAQKADFVVMAAKVTPETERMISAKFIDAMKPTAYFVNTARAALVDYDALFQALQTKRIAGAALDVYPREPVADDDPFLTLDNVVLSPHLAGASCDIPTHHSRMMVDDLQRAFQGHQPVRLANPEAWEHSTFSSVKA</sequence>
<organism evidence="5 6">
    <name type="scientific">candidate division KSB3 bacterium</name>
    <dbReference type="NCBI Taxonomy" id="2044937"/>
    <lineage>
        <taxon>Bacteria</taxon>
        <taxon>candidate division KSB3</taxon>
    </lineage>
</organism>
<evidence type="ECO:0000313" key="5">
    <source>
        <dbReference type="EMBL" id="MBD3323847.1"/>
    </source>
</evidence>
<accession>A0A9D5Q536</accession>
<evidence type="ECO:0000256" key="1">
    <source>
        <dbReference type="ARBA" id="ARBA00005854"/>
    </source>
</evidence>
<keyword evidence="3" id="KW-0520">NAD</keyword>
<feature type="domain" description="D-isomer specific 2-hydroxyacid dehydrogenase NAD-binding" evidence="4">
    <location>
        <begin position="167"/>
        <end position="317"/>
    </location>
</feature>
<keyword evidence="2" id="KW-0560">Oxidoreductase</keyword>
<dbReference type="InterPro" id="IPR050857">
    <property type="entry name" value="D-2-hydroxyacid_DH"/>
</dbReference>
<evidence type="ECO:0000259" key="4">
    <source>
        <dbReference type="Pfam" id="PF02826"/>
    </source>
</evidence>
<dbReference type="SUPFAM" id="SSF51735">
    <property type="entry name" value="NAD(P)-binding Rossmann-fold domains"/>
    <property type="match status" value="1"/>
</dbReference>
<dbReference type="Gene3D" id="3.40.50.720">
    <property type="entry name" value="NAD(P)-binding Rossmann-like Domain"/>
    <property type="match status" value="2"/>
</dbReference>
<comment type="caution">
    <text evidence="5">The sequence shown here is derived from an EMBL/GenBank/DDBJ whole genome shotgun (WGS) entry which is preliminary data.</text>
</comment>
<dbReference type="CDD" id="cd12171">
    <property type="entry name" value="2-Hacid_dh_10"/>
    <property type="match status" value="1"/>
</dbReference>
<dbReference type="GO" id="GO:0016616">
    <property type="term" value="F:oxidoreductase activity, acting on the CH-OH group of donors, NAD or NADP as acceptor"/>
    <property type="evidence" value="ECO:0007669"/>
    <property type="project" value="InterPro"/>
</dbReference>
<dbReference type="PANTHER" id="PTHR42789:SF1">
    <property type="entry name" value="D-ISOMER SPECIFIC 2-HYDROXYACID DEHYDROGENASE FAMILY PROTEIN (AFU_ORTHOLOGUE AFUA_6G10090)"/>
    <property type="match status" value="1"/>
</dbReference>
<dbReference type="EMBL" id="WJJP01000144">
    <property type="protein sequence ID" value="MBD3323847.1"/>
    <property type="molecule type" value="Genomic_DNA"/>
</dbReference>
<dbReference type="GO" id="GO:0051287">
    <property type="term" value="F:NAD binding"/>
    <property type="evidence" value="ECO:0007669"/>
    <property type="project" value="InterPro"/>
</dbReference>
<dbReference type="InterPro" id="IPR006140">
    <property type="entry name" value="D-isomer_DH_NAD-bd"/>
</dbReference>
<gene>
    <name evidence="5" type="ORF">GF339_04640</name>
</gene>
<evidence type="ECO:0000313" key="6">
    <source>
        <dbReference type="Proteomes" id="UP000649604"/>
    </source>
</evidence>
<dbReference type="PANTHER" id="PTHR42789">
    <property type="entry name" value="D-ISOMER SPECIFIC 2-HYDROXYACID DEHYDROGENASE FAMILY PROTEIN (AFU_ORTHOLOGUE AFUA_6G10090)"/>
    <property type="match status" value="1"/>
</dbReference>